<dbReference type="SUPFAM" id="SSF89082">
    <property type="entry name" value="Antibiotic binding domain of TipA-like multidrug resistance regulators"/>
    <property type="match status" value="1"/>
</dbReference>
<keyword evidence="3" id="KW-0010">Activator</keyword>
<dbReference type="SUPFAM" id="SSF46955">
    <property type="entry name" value="Putative DNA-binding domain"/>
    <property type="match status" value="1"/>
</dbReference>
<reference evidence="6 7" key="1">
    <citation type="submission" date="2019-01" db="EMBL/GenBank/DDBJ databases">
        <title>Novel species of Cellulomonas.</title>
        <authorList>
            <person name="Liu Q."/>
            <person name="Xin Y.-H."/>
        </authorList>
    </citation>
    <scope>NUCLEOTIDE SEQUENCE [LARGE SCALE GENOMIC DNA]</scope>
    <source>
        <strain evidence="6 7">HLT2-17</strain>
    </source>
</reference>
<evidence type="ECO:0000256" key="3">
    <source>
        <dbReference type="ARBA" id="ARBA00023159"/>
    </source>
</evidence>
<dbReference type="Pfam" id="PF07739">
    <property type="entry name" value="TipAS"/>
    <property type="match status" value="1"/>
</dbReference>
<dbReference type="PANTHER" id="PTHR30204">
    <property type="entry name" value="REDOX-CYCLING DRUG-SENSING TRANSCRIPTIONAL ACTIVATOR SOXR"/>
    <property type="match status" value="1"/>
</dbReference>
<proteinExistence type="predicted"/>
<organism evidence="6 7">
    <name type="scientific">Pengzhenrongella frigida</name>
    <dbReference type="NCBI Taxonomy" id="1259133"/>
    <lineage>
        <taxon>Bacteria</taxon>
        <taxon>Bacillati</taxon>
        <taxon>Actinomycetota</taxon>
        <taxon>Actinomycetes</taxon>
        <taxon>Micrococcales</taxon>
        <taxon>Pengzhenrongella</taxon>
    </lineage>
</organism>
<feature type="domain" description="HTH merR-type" evidence="5">
    <location>
        <begin position="16"/>
        <end position="85"/>
    </location>
</feature>
<dbReference type="PROSITE" id="PS00552">
    <property type="entry name" value="HTH_MERR_1"/>
    <property type="match status" value="1"/>
</dbReference>
<evidence type="ECO:0000313" key="6">
    <source>
        <dbReference type="EMBL" id="RYV50131.1"/>
    </source>
</evidence>
<dbReference type="Gene3D" id="1.10.1660.10">
    <property type="match status" value="1"/>
</dbReference>
<dbReference type="SMART" id="SM00422">
    <property type="entry name" value="HTH_MERR"/>
    <property type="match status" value="1"/>
</dbReference>
<evidence type="ECO:0000259" key="5">
    <source>
        <dbReference type="PROSITE" id="PS50937"/>
    </source>
</evidence>
<dbReference type="InterPro" id="IPR047057">
    <property type="entry name" value="MerR_fam"/>
</dbReference>
<accession>A0A4Q5N251</accession>
<dbReference type="InterPro" id="IPR000551">
    <property type="entry name" value="MerR-type_HTH_dom"/>
</dbReference>
<keyword evidence="2" id="KW-0238">DNA-binding</keyword>
<dbReference type="AlphaFoldDB" id="A0A4Q5N251"/>
<dbReference type="OrthoDB" id="9809391at2"/>
<dbReference type="InterPro" id="IPR036244">
    <property type="entry name" value="TipA-like_antibiotic-bd"/>
</dbReference>
<dbReference type="Proteomes" id="UP000293764">
    <property type="component" value="Unassembled WGS sequence"/>
</dbReference>
<protein>
    <submittedName>
        <fullName evidence="6">MerR family transcriptional regulator</fullName>
    </submittedName>
</protein>
<dbReference type="RefSeq" id="WP_130103536.1">
    <property type="nucleotide sequence ID" value="NZ_SDWW01000041.1"/>
</dbReference>
<evidence type="ECO:0000256" key="1">
    <source>
        <dbReference type="ARBA" id="ARBA00023015"/>
    </source>
</evidence>
<dbReference type="Gene3D" id="1.10.490.50">
    <property type="entry name" value="Antibiotic binding domain of TipA-like multidrug resistance regulators"/>
    <property type="match status" value="1"/>
</dbReference>
<gene>
    <name evidence="6" type="ORF">EUA98_15185</name>
</gene>
<dbReference type="CDD" id="cd01106">
    <property type="entry name" value="HTH_TipAL-Mta"/>
    <property type="match status" value="1"/>
</dbReference>
<dbReference type="GO" id="GO:0003700">
    <property type="term" value="F:DNA-binding transcription factor activity"/>
    <property type="evidence" value="ECO:0007669"/>
    <property type="project" value="InterPro"/>
</dbReference>
<evidence type="ECO:0000256" key="4">
    <source>
        <dbReference type="ARBA" id="ARBA00023163"/>
    </source>
</evidence>
<keyword evidence="4" id="KW-0804">Transcription</keyword>
<evidence type="ECO:0000256" key="2">
    <source>
        <dbReference type="ARBA" id="ARBA00023125"/>
    </source>
</evidence>
<dbReference type="PANTHER" id="PTHR30204:SF90">
    <property type="entry name" value="HTH-TYPE TRANSCRIPTIONAL ACTIVATOR MTA"/>
    <property type="match status" value="1"/>
</dbReference>
<keyword evidence="1" id="KW-0805">Transcription regulation</keyword>
<dbReference type="PROSITE" id="PS50937">
    <property type="entry name" value="HTH_MERR_2"/>
    <property type="match status" value="1"/>
</dbReference>
<dbReference type="Pfam" id="PF13411">
    <property type="entry name" value="MerR_1"/>
    <property type="match status" value="1"/>
</dbReference>
<dbReference type="EMBL" id="SDWW01000041">
    <property type="protein sequence ID" value="RYV50131.1"/>
    <property type="molecule type" value="Genomic_DNA"/>
</dbReference>
<evidence type="ECO:0000313" key="7">
    <source>
        <dbReference type="Proteomes" id="UP000293764"/>
    </source>
</evidence>
<comment type="caution">
    <text evidence="6">The sequence shown here is derived from an EMBL/GenBank/DDBJ whole genome shotgun (WGS) entry which is preliminary data.</text>
</comment>
<name>A0A4Q5N251_9MICO</name>
<dbReference type="InterPro" id="IPR012925">
    <property type="entry name" value="TipAS_dom"/>
</dbReference>
<sequence length="272" mass="29793">MREITRDTARTSTEGTWLIGDLARLSGVTSRTLRHYDAIGLLAPRGAGPGGRRFYGRYELLRLQQILVLRELDVPLATVAEMLSSGTDPAGNDAALLAQLLEHLREHQERLLAERDRFDRLARTVAATITALTKGEDMAADRLYEGFDNSAYDAEARERWGDEPVDRSNAAWARLGPAGQAEHHRETAAIGTGLAAAMADGATPDDDRVQALVARHFAQIVVFWTPTAAAYAGLGQMYVDDERFTSTYDAFAPGLAVYLRDAMAVYARVNLS</sequence>
<dbReference type="GO" id="GO:0003677">
    <property type="term" value="F:DNA binding"/>
    <property type="evidence" value="ECO:0007669"/>
    <property type="project" value="UniProtKB-KW"/>
</dbReference>
<keyword evidence="7" id="KW-1185">Reference proteome</keyword>
<dbReference type="InterPro" id="IPR009061">
    <property type="entry name" value="DNA-bd_dom_put_sf"/>
</dbReference>